<dbReference type="EMBL" id="RCZO01000006">
    <property type="protein sequence ID" value="TPG08426.1"/>
    <property type="molecule type" value="Genomic_DNA"/>
</dbReference>
<sequence>MKVVPTHNCDCSDTTANKTLKQLRDDMMTRLGFAAQVNNPPPGMAALLNSFLIEAQELLYRRYDVLRTERFYSWFLQEGVRMYDFADNEESCTKRLDPRKVTWTGYERDGLWHPLVCGIPPQLYSTNGNGWPQRYEIRQCIEVWPAPGATEGSLVIKGHFGLEAFAADTDKTTIDDRLVFLLALSNAKAHYGRPDAGNYVQELETLMGNLVAGSHHTRRYLPGRDGHTDYVYSMPRPTEPFA</sequence>
<keyword evidence="2" id="KW-1185">Reference proteome</keyword>
<accession>A0A502C9K9</accession>
<comment type="caution">
    <text evidence="1">The sequence shown here is derived from an EMBL/GenBank/DDBJ whole genome shotgun (WGS) entry which is preliminary data.</text>
</comment>
<dbReference type="AlphaFoldDB" id="A0A502C9K9"/>
<organism evidence="1 2">
    <name type="scientific">Rhodanobacter glycinis</name>
    <dbReference type="NCBI Taxonomy" id="582702"/>
    <lineage>
        <taxon>Bacteria</taxon>
        <taxon>Pseudomonadati</taxon>
        <taxon>Pseudomonadota</taxon>
        <taxon>Gammaproteobacteria</taxon>
        <taxon>Lysobacterales</taxon>
        <taxon>Rhodanobacteraceae</taxon>
        <taxon>Rhodanobacter</taxon>
    </lineage>
</organism>
<protein>
    <submittedName>
        <fullName evidence="1">Uncharacterized protein</fullName>
    </submittedName>
</protein>
<reference evidence="1 2" key="1">
    <citation type="journal article" date="2019" name="Environ. Microbiol.">
        <title>Species interactions and distinct microbial communities in high Arctic permafrost affected cryosols are associated with the CH4 and CO2 gas fluxes.</title>
        <authorList>
            <person name="Altshuler I."/>
            <person name="Hamel J."/>
            <person name="Turney S."/>
            <person name="Magnuson E."/>
            <person name="Levesque R."/>
            <person name="Greer C."/>
            <person name="Whyte L.G."/>
        </authorList>
    </citation>
    <scope>NUCLEOTIDE SEQUENCE [LARGE SCALE GENOMIC DNA]</scope>
    <source>
        <strain evidence="1 2">S13Y</strain>
    </source>
</reference>
<dbReference type="Pfam" id="PF24175">
    <property type="entry name" value="SU10_adaptor"/>
    <property type="match status" value="1"/>
</dbReference>
<evidence type="ECO:0000313" key="1">
    <source>
        <dbReference type="EMBL" id="TPG08426.1"/>
    </source>
</evidence>
<proteinExistence type="predicted"/>
<dbReference type="InterPro" id="IPR056209">
    <property type="entry name" value="SU10_adaptor"/>
</dbReference>
<gene>
    <name evidence="1" type="ORF">EAH88_11855</name>
</gene>
<dbReference type="Proteomes" id="UP000319486">
    <property type="component" value="Unassembled WGS sequence"/>
</dbReference>
<evidence type="ECO:0000313" key="2">
    <source>
        <dbReference type="Proteomes" id="UP000319486"/>
    </source>
</evidence>
<name>A0A502C9K9_9GAMM</name>